<reference evidence="1 2" key="1">
    <citation type="submission" date="2010-07" db="EMBL/GenBank/DDBJ databases">
        <title>The complete genome of Methanosalsum zhilinae DSM 4017.</title>
        <authorList>
            <consortium name="US DOE Joint Genome Institute (JGI-PGF)"/>
            <person name="Lucas S."/>
            <person name="Copeland A."/>
            <person name="Lapidus A."/>
            <person name="Glavina del Rio T."/>
            <person name="Dalin E."/>
            <person name="Tice H."/>
            <person name="Bruce D."/>
            <person name="Goodwin L."/>
            <person name="Pitluck S."/>
            <person name="Kyrpides N."/>
            <person name="Mavromatis K."/>
            <person name="Ovchinnikova G."/>
            <person name="Daligault H."/>
            <person name="Detter J.C."/>
            <person name="Han C."/>
            <person name="Tapia R."/>
            <person name="Larimer F."/>
            <person name="Land M."/>
            <person name="Hauser L."/>
            <person name="Markowitz V."/>
            <person name="Cheng J.-F."/>
            <person name="Hugenholtz P."/>
            <person name="Woyke T."/>
            <person name="Wu D."/>
            <person name="Spring S."/>
            <person name="Schueler E."/>
            <person name="Brambilla E."/>
            <person name="Klenk H.-P."/>
            <person name="Eisen J.A."/>
        </authorList>
    </citation>
    <scope>NUCLEOTIDE SEQUENCE [LARGE SCALE GENOMIC DNA]</scope>
    <source>
        <strain evidence="2">DSM 4017 / NBRC 107636 / OCM 62 / WeN5</strain>
    </source>
</reference>
<dbReference type="GeneID" id="10822535"/>
<dbReference type="GO" id="GO:0016485">
    <property type="term" value="P:protein processing"/>
    <property type="evidence" value="ECO:0007669"/>
    <property type="project" value="TreeGrafter"/>
</dbReference>
<dbReference type="AlphaFoldDB" id="F7XLB8"/>
<evidence type="ECO:0000313" key="1">
    <source>
        <dbReference type="EMBL" id="AEH60775.1"/>
    </source>
</evidence>
<dbReference type="NCBIfam" id="TIGR00072">
    <property type="entry name" value="hydrog_prot"/>
    <property type="match status" value="1"/>
</dbReference>
<evidence type="ECO:0000313" key="2">
    <source>
        <dbReference type="Proteomes" id="UP000006622"/>
    </source>
</evidence>
<keyword evidence="2" id="KW-1185">Reference proteome</keyword>
<dbReference type="GO" id="GO:0008047">
    <property type="term" value="F:enzyme activator activity"/>
    <property type="evidence" value="ECO:0007669"/>
    <property type="project" value="InterPro"/>
</dbReference>
<dbReference type="PANTHER" id="PTHR30302:SF7">
    <property type="entry name" value="F420-NONREDUCING HYDROGENASE II"/>
    <property type="match status" value="1"/>
</dbReference>
<dbReference type="EMBL" id="CP002101">
    <property type="protein sequence ID" value="AEH60775.1"/>
    <property type="molecule type" value="Genomic_DNA"/>
</dbReference>
<dbReference type="HOGENOM" id="CLU_099037_0_2_2"/>
<protein>
    <submittedName>
        <fullName evidence="1">Coenzyme F420-reducing hydrogenase delta subunit</fullName>
    </submittedName>
</protein>
<dbReference type="Proteomes" id="UP000006622">
    <property type="component" value="Chromosome"/>
</dbReference>
<dbReference type="PRINTS" id="PR00446">
    <property type="entry name" value="HYDRGNUPTAKE"/>
</dbReference>
<dbReference type="Pfam" id="PF01750">
    <property type="entry name" value="HycI"/>
    <property type="match status" value="1"/>
</dbReference>
<gene>
    <name evidence="1" type="ordered locus">Mzhil_0913</name>
</gene>
<dbReference type="PANTHER" id="PTHR30302">
    <property type="entry name" value="HYDROGENASE 1 MATURATION PROTEASE"/>
    <property type="match status" value="1"/>
</dbReference>
<dbReference type="CDD" id="cd00518">
    <property type="entry name" value="H2MP"/>
    <property type="match status" value="1"/>
</dbReference>
<dbReference type="KEGG" id="mzh:Mzhil_0913"/>
<dbReference type="OrthoDB" id="85598at2157"/>
<proteinExistence type="predicted"/>
<dbReference type="InterPro" id="IPR000671">
    <property type="entry name" value="Peptidase_A31"/>
</dbReference>
<dbReference type="GO" id="GO:0004175">
    <property type="term" value="F:endopeptidase activity"/>
    <property type="evidence" value="ECO:0007669"/>
    <property type="project" value="TreeGrafter"/>
</dbReference>
<accession>F7XLB8</accession>
<dbReference type="RefSeq" id="WP_013898214.1">
    <property type="nucleotide sequence ID" value="NC_015676.1"/>
</dbReference>
<dbReference type="SUPFAM" id="SSF53163">
    <property type="entry name" value="HybD-like"/>
    <property type="match status" value="1"/>
</dbReference>
<sequence length="168" mass="18297">MSVSKGSICIFGCGNTLMGDDGIGSRVIKKLQSLSYECLENVKIEDIGICNLGLLNMIKNADKVIIIDSVITGSEKGSIIRIDGSELLKTNHDPNPAFSMHEISLSDVLLAGSYIQKLPEIVVFGIEVGENTNELSSQISSKVLEAVDRIIPLIIEEMKIEENTQIFE</sequence>
<dbReference type="Gene3D" id="3.40.50.1450">
    <property type="entry name" value="HybD-like"/>
    <property type="match status" value="1"/>
</dbReference>
<dbReference type="InterPro" id="IPR023430">
    <property type="entry name" value="Pept_HybD-like_dom_sf"/>
</dbReference>
<dbReference type="STRING" id="679901.Mzhil_0913"/>
<name>F7XLB8_METZD</name>
<organism evidence="1 2">
    <name type="scientific">Methanosalsum zhilinae (strain DSM 4017 / NBRC 107636 / OCM 62 / WeN5)</name>
    <name type="common">Methanohalophilus zhilinae</name>
    <dbReference type="NCBI Taxonomy" id="679901"/>
    <lineage>
        <taxon>Archaea</taxon>
        <taxon>Methanobacteriati</taxon>
        <taxon>Methanobacteriota</taxon>
        <taxon>Stenosarchaea group</taxon>
        <taxon>Methanomicrobia</taxon>
        <taxon>Methanosarcinales</taxon>
        <taxon>Methanosarcinaceae</taxon>
        <taxon>Methanosalsum</taxon>
    </lineage>
</organism>